<dbReference type="Proteomes" id="UP000177171">
    <property type="component" value="Unassembled WGS sequence"/>
</dbReference>
<evidence type="ECO:0000313" key="2">
    <source>
        <dbReference type="EMBL" id="OHA14737.1"/>
    </source>
</evidence>
<keyword evidence="1" id="KW-1133">Transmembrane helix</keyword>
<feature type="transmembrane region" description="Helical" evidence="1">
    <location>
        <begin position="21"/>
        <end position="45"/>
    </location>
</feature>
<name>A0A1G2LT01_9BACT</name>
<comment type="caution">
    <text evidence="2">The sequence shown here is derived from an EMBL/GenBank/DDBJ whole genome shotgun (WGS) entry which is preliminary data.</text>
</comment>
<organism evidence="2 3">
    <name type="scientific">Candidatus Sungbacteria bacterium RIFCSPLOWO2_12_FULL_41_11</name>
    <dbReference type="NCBI Taxonomy" id="1802286"/>
    <lineage>
        <taxon>Bacteria</taxon>
        <taxon>Candidatus Sungiibacteriota</taxon>
    </lineage>
</organism>
<keyword evidence="1" id="KW-0812">Transmembrane</keyword>
<reference evidence="2 3" key="1">
    <citation type="journal article" date="2016" name="Nat. Commun.">
        <title>Thousands of microbial genomes shed light on interconnected biogeochemical processes in an aquifer system.</title>
        <authorList>
            <person name="Anantharaman K."/>
            <person name="Brown C.T."/>
            <person name="Hug L.A."/>
            <person name="Sharon I."/>
            <person name="Castelle C.J."/>
            <person name="Probst A.J."/>
            <person name="Thomas B.C."/>
            <person name="Singh A."/>
            <person name="Wilkins M.J."/>
            <person name="Karaoz U."/>
            <person name="Brodie E.L."/>
            <person name="Williams K.H."/>
            <person name="Hubbard S.S."/>
            <person name="Banfield J.F."/>
        </authorList>
    </citation>
    <scope>NUCLEOTIDE SEQUENCE [LARGE SCALE GENOMIC DNA]</scope>
</reference>
<keyword evidence="1" id="KW-0472">Membrane</keyword>
<proteinExistence type="predicted"/>
<protein>
    <submittedName>
        <fullName evidence="2">Uncharacterized protein</fullName>
    </submittedName>
</protein>
<accession>A0A1G2LT01</accession>
<gene>
    <name evidence="2" type="ORF">A3G49_03325</name>
</gene>
<dbReference type="EMBL" id="MHQY01000003">
    <property type="protein sequence ID" value="OHA14737.1"/>
    <property type="molecule type" value="Genomic_DNA"/>
</dbReference>
<sequence>MVLPNIKKIEDLKKIFSYKSVVYISLWAVVGLVSTGPLLDIWIFYVYGYKVVNTAVISDYTITLKRKDLTEIINMLDERKNKFDFILQFGIKDAPPMFR</sequence>
<evidence type="ECO:0000313" key="3">
    <source>
        <dbReference type="Proteomes" id="UP000177171"/>
    </source>
</evidence>
<evidence type="ECO:0000256" key="1">
    <source>
        <dbReference type="SAM" id="Phobius"/>
    </source>
</evidence>
<dbReference type="AlphaFoldDB" id="A0A1G2LT01"/>